<dbReference type="Proteomes" id="UP000198211">
    <property type="component" value="Unassembled WGS sequence"/>
</dbReference>
<dbReference type="STRING" id="4795.A0A225W508"/>
<name>A0A225W508_9STRA</name>
<reference evidence="2" key="1">
    <citation type="submission" date="2017-03" db="EMBL/GenBank/DDBJ databases">
        <title>Phytopthora megakarya and P. palmivora, two closely related causual agents of cacao black pod achieved similar genome size and gene model numbers by different mechanisms.</title>
        <authorList>
            <person name="Ali S."/>
            <person name="Shao J."/>
            <person name="Larry D.J."/>
            <person name="Kronmiller B."/>
            <person name="Shen D."/>
            <person name="Strem M.D."/>
            <person name="Melnick R.L."/>
            <person name="Guiltinan M.J."/>
            <person name="Tyler B.M."/>
            <person name="Meinhardt L.W."/>
            <person name="Bailey B.A."/>
        </authorList>
    </citation>
    <scope>NUCLEOTIDE SEQUENCE [LARGE SCALE GENOMIC DNA]</scope>
    <source>
        <strain evidence="2">zdho120</strain>
    </source>
</reference>
<sequence length="142" mass="15615">MSVKYISHAYLTVSRQPTITLSDLKLANAKGGQPTALASFERYHVCEGTSTAYMGTLIAADPARAGAMFVTIMDKFGGERGKPLARHSVAQYYCQIKCWLMDQYPEHCGLVAIQLLKQGRTLEQHCIKRESGGFTKKASPCP</sequence>
<gene>
    <name evidence="1" type="ORF">PHMEG_00014958</name>
</gene>
<accession>A0A225W508</accession>
<dbReference type="EMBL" id="NBNE01001984">
    <property type="protein sequence ID" value="OWZ11950.1"/>
    <property type="molecule type" value="Genomic_DNA"/>
</dbReference>
<proteinExistence type="predicted"/>
<protein>
    <submittedName>
        <fullName evidence="1">Uncharacterized protein</fullName>
    </submittedName>
</protein>
<keyword evidence="2" id="KW-1185">Reference proteome</keyword>
<comment type="caution">
    <text evidence="1">The sequence shown here is derived from an EMBL/GenBank/DDBJ whole genome shotgun (WGS) entry which is preliminary data.</text>
</comment>
<evidence type="ECO:0000313" key="2">
    <source>
        <dbReference type="Proteomes" id="UP000198211"/>
    </source>
</evidence>
<organism evidence="1 2">
    <name type="scientific">Phytophthora megakarya</name>
    <dbReference type="NCBI Taxonomy" id="4795"/>
    <lineage>
        <taxon>Eukaryota</taxon>
        <taxon>Sar</taxon>
        <taxon>Stramenopiles</taxon>
        <taxon>Oomycota</taxon>
        <taxon>Peronosporomycetes</taxon>
        <taxon>Peronosporales</taxon>
        <taxon>Peronosporaceae</taxon>
        <taxon>Phytophthora</taxon>
    </lineage>
</organism>
<evidence type="ECO:0000313" key="1">
    <source>
        <dbReference type="EMBL" id="OWZ11950.1"/>
    </source>
</evidence>
<dbReference type="AlphaFoldDB" id="A0A225W508"/>